<dbReference type="AlphaFoldDB" id="A0A5S4ES88"/>
<accession>A0A5S4ES88</accession>
<reference evidence="1 2" key="1">
    <citation type="submission" date="2019-04" db="EMBL/GenBank/DDBJ databases">
        <title>A novel phosphate-accumulating bacterium identified in bioreactor for phosphate removal from wastewater.</title>
        <authorList>
            <person name="Kotlyarov R.Y."/>
            <person name="Beletsky A.V."/>
            <person name="Kallistova A.Y."/>
            <person name="Dorofeev A.G."/>
            <person name="Nikolaev Y.Y."/>
            <person name="Pimenov N.V."/>
            <person name="Ravin N.V."/>
            <person name="Mardanov A.V."/>
        </authorList>
    </citation>
    <scope>NUCLEOTIDE SEQUENCE [LARGE SCALE GENOMIC DNA]</scope>
    <source>
        <strain evidence="1 2">Bin19</strain>
    </source>
</reference>
<evidence type="ECO:0000313" key="2">
    <source>
        <dbReference type="Proteomes" id="UP000306324"/>
    </source>
</evidence>
<keyword evidence="2" id="KW-1185">Reference proteome</keyword>
<dbReference type="Proteomes" id="UP000306324">
    <property type="component" value="Unassembled WGS sequence"/>
</dbReference>
<proteinExistence type="predicted"/>
<gene>
    <name evidence="1" type="ORF">ACCUM_1774</name>
</gene>
<sequence length="55" mass="6067">MPQPLLLDDPLLADFAAAFAEWRSTIPRCSRIPKTCGLERRNSPSGTKSPKLPLC</sequence>
<name>A0A5S4ES88_9PROT</name>
<comment type="caution">
    <text evidence="1">The sequence shown here is derived from an EMBL/GenBank/DDBJ whole genome shotgun (WGS) entry which is preliminary data.</text>
</comment>
<evidence type="ECO:0000313" key="1">
    <source>
        <dbReference type="EMBL" id="TMQ78376.1"/>
    </source>
</evidence>
<dbReference type="EMBL" id="SWAD01000008">
    <property type="protein sequence ID" value="TMQ78376.1"/>
    <property type="molecule type" value="Genomic_DNA"/>
</dbReference>
<protein>
    <submittedName>
        <fullName evidence="1">Uncharacterized protein</fullName>
    </submittedName>
</protein>
<organism evidence="1 2">
    <name type="scientific">Candidatus Accumulibacter phosphatis</name>
    <dbReference type="NCBI Taxonomy" id="327160"/>
    <lineage>
        <taxon>Bacteria</taxon>
        <taxon>Pseudomonadati</taxon>
        <taxon>Pseudomonadota</taxon>
        <taxon>Betaproteobacteria</taxon>
        <taxon>Candidatus Accumulibacter</taxon>
    </lineage>
</organism>